<dbReference type="AlphaFoldDB" id="A0A6N3ERJ7"/>
<gene>
    <name evidence="2" type="ORF">CSLFYP84_02170</name>
</gene>
<keyword evidence="2" id="KW-0328">Glycosyltransferase</keyword>
<accession>A0A6N3ERJ7</accession>
<feature type="domain" description="Phage head morphogenesis" evidence="1">
    <location>
        <begin position="192"/>
        <end position="292"/>
    </location>
</feature>
<evidence type="ECO:0000259" key="1">
    <source>
        <dbReference type="Pfam" id="PF04233"/>
    </source>
</evidence>
<name>A0A6N3ERJ7_CLOSY</name>
<organism evidence="2">
    <name type="scientific">Clostridium symbiosum</name>
    <name type="common">Bacteroides symbiosus</name>
    <dbReference type="NCBI Taxonomy" id="1512"/>
    <lineage>
        <taxon>Bacteria</taxon>
        <taxon>Bacillati</taxon>
        <taxon>Bacillota</taxon>
        <taxon>Clostridia</taxon>
        <taxon>Lachnospirales</taxon>
        <taxon>Lachnospiraceae</taxon>
        <taxon>Otoolea</taxon>
    </lineage>
</organism>
<reference evidence="2" key="1">
    <citation type="submission" date="2019-11" db="EMBL/GenBank/DDBJ databases">
        <authorList>
            <person name="Feng L."/>
        </authorList>
    </citation>
    <scope>NUCLEOTIDE SEQUENCE</scope>
    <source>
        <strain evidence="2">CsymbiosumLFYP84</strain>
    </source>
</reference>
<dbReference type="EC" id="2.4.2.31" evidence="2"/>
<evidence type="ECO:0000313" key="2">
    <source>
        <dbReference type="EMBL" id="VYU41809.1"/>
    </source>
</evidence>
<dbReference type="Pfam" id="PF04233">
    <property type="entry name" value="Phage_Mu_F"/>
    <property type="match status" value="1"/>
</dbReference>
<dbReference type="EMBL" id="CACRUA010000026">
    <property type="protein sequence ID" value="VYU41809.1"/>
    <property type="molecule type" value="Genomic_DNA"/>
</dbReference>
<dbReference type="InterPro" id="IPR006528">
    <property type="entry name" value="Phage_head_morphogenesis_dom"/>
</dbReference>
<dbReference type="NCBIfam" id="TIGR01641">
    <property type="entry name" value="phageSPP1_gp7"/>
    <property type="match status" value="1"/>
</dbReference>
<dbReference type="RefSeq" id="WP_156684649.1">
    <property type="nucleotide sequence ID" value="NZ_CACRUA010000026.1"/>
</dbReference>
<proteinExistence type="predicted"/>
<sequence>MSYWSDRQEETYKAGEMEVNQYFSKLERAFNQTKRELKKTVESFYWRYADENGLTYAAAQQRLNKAEIGELRDFIELSMENIGKYNQEVNNLSIKARMTRYQALEAQVDVMLQKLYAVDYQAVAEKTMQEVYGDTYERTWYSIDQYRGFHSNFAQVDPGVVETLLEYPFNGANFSSRLWKQKDHLQTVLMESITTVLVQGVPPQNLAADFAKKMKSKKLDAYRLLHTESSFLMSQAAHAGYKADGVEKYQILATLDSKTCGICGDLDGKIYPVEEAVTGKNMPPFHCFCRCTDVPYYEDTDLADETRAARDPETGKTYEVPAEMTYPEWKQQFLPKEKGKLTGERRTVSELKKKCSEIRDRVESETGIKSKWSGNIVVDNVLCERHRCLGAKEWNCDILLRDDVSDHTVLHELLHSCSVSHFGQTEYAMYGKIEEGSVEFLSRELVRSYGMDIGFSAYNDEVTVLEYLNYGLGFYETNLEFAKELFKQPLPERFDWLMEKVNSSIMNRTDLTVDNMQELVDFVSTLEGGYSG</sequence>
<dbReference type="GO" id="GO:0106274">
    <property type="term" value="F:NAD+-protein-arginine ADP-ribosyltransferase activity"/>
    <property type="evidence" value="ECO:0007669"/>
    <property type="project" value="UniProtKB-EC"/>
</dbReference>
<keyword evidence="2" id="KW-0808">Transferase</keyword>
<protein>
    <submittedName>
        <fullName evidence="2">NAD(+)--arginine ADP-ribosyltransferase EFV</fullName>
        <ecNumber evidence="2">2.4.2.31</ecNumber>
    </submittedName>
</protein>